<name>A0A5J5JWN0_9ACTN</name>
<feature type="transmembrane region" description="Helical" evidence="1">
    <location>
        <begin position="32"/>
        <end position="54"/>
    </location>
</feature>
<dbReference type="AlphaFoldDB" id="A0A5J5JWN0"/>
<evidence type="ECO:0000256" key="1">
    <source>
        <dbReference type="SAM" id="Phobius"/>
    </source>
</evidence>
<accession>A0A5J5JWN0</accession>
<proteinExistence type="predicted"/>
<sequence>MSGDHFTPDEALREIGRMDRQVRRSTRGPGRAYLLVGLATMVYWPVMLLGGGVWPLIGGLGWVVLTITLCVYWARLRVHDRLLQRVRKPVEAAYVVTMALPFVYDVWLMPPRPTAGSTVALLALSVLAGLPLVYGASLLIRDSPAEAPLTRDR</sequence>
<comment type="caution">
    <text evidence="2">The sequence shown here is derived from an EMBL/GenBank/DDBJ whole genome shotgun (WGS) entry which is preliminary data.</text>
</comment>
<keyword evidence="1" id="KW-1133">Transmembrane helix</keyword>
<evidence type="ECO:0000313" key="3">
    <source>
        <dbReference type="Proteomes" id="UP000327011"/>
    </source>
</evidence>
<keyword evidence="1" id="KW-0812">Transmembrane</keyword>
<dbReference type="Proteomes" id="UP000327011">
    <property type="component" value="Unassembled WGS sequence"/>
</dbReference>
<dbReference type="RefSeq" id="WP_150936946.1">
    <property type="nucleotide sequence ID" value="NZ_VYTZ01000010.1"/>
</dbReference>
<dbReference type="EMBL" id="VYTZ01000010">
    <property type="protein sequence ID" value="KAA9375728.1"/>
    <property type="molecule type" value="Genomic_DNA"/>
</dbReference>
<gene>
    <name evidence="2" type="ORF">F5972_26405</name>
</gene>
<keyword evidence="1" id="KW-0472">Membrane</keyword>
<protein>
    <submittedName>
        <fullName evidence="2">Uncharacterized protein</fullName>
    </submittedName>
</protein>
<feature type="transmembrane region" description="Helical" evidence="1">
    <location>
        <begin position="90"/>
        <end position="107"/>
    </location>
</feature>
<feature type="transmembrane region" description="Helical" evidence="1">
    <location>
        <begin position="119"/>
        <end position="140"/>
    </location>
</feature>
<organism evidence="2 3">
    <name type="scientific">Microbispora cellulosiformans</name>
    <dbReference type="NCBI Taxonomy" id="2614688"/>
    <lineage>
        <taxon>Bacteria</taxon>
        <taxon>Bacillati</taxon>
        <taxon>Actinomycetota</taxon>
        <taxon>Actinomycetes</taxon>
        <taxon>Streptosporangiales</taxon>
        <taxon>Streptosporangiaceae</taxon>
        <taxon>Microbispora</taxon>
    </lineage>
</organism>
<feature type="transmembrane region" description="Helical" evidence="1">
    <location>
        <begin position="60"/>
        <end position="78"/>
    </location>
</feature>
<evidence type="ECO:0000313" key="2">
    <source>
        <dbReference type="EMBL" id="KAA9375728.1"/>
    </source>
</evidence>
<reference evidence="2 3" key="1">
    <citation type="submission" date="2019-09" db="EMBL/GenBank/DDBJ databases">
        <title>Screening of Novel Bioactive Compounds from Soil-Associated.</title>
        <authorList>
            <person name="Gong X."/>
        </authorList>
    </citation>
    <scope>NUCLEOTIDE SEQUENCE [LARGE SCALE GENOMIC DNA]</scope>
    <source>
        <strain evidence="2 3">Gxj-6</strain>
    </source>
</reference>
<keyword evidence="3" id="KW-1185">Reference proteome</keyword>